<dbReference type="InterPro" id="IPR036291">
    <property type="entry name" value="NAD(P)-bd_dom_sf"/>
</dbReference>
<dbReference type="Pfam" id="PF08240">
    <property type="entry name" value="ADH_N"/>
    <property type="match status" value="1"/>
</dbReference>
<dbReference type="eggNOG" id="COG1062">
    <property type="taxonomic scope" value="Bacteria"/>
</dbReference>
<dbReference type="InterPro" id="IPR011032">
    <property type="entry name" value="GroES-like_sf"/>
</dbReference>
<dbReference type="Gene3D" id="3.40.50.720">
    <property type="entry name" value="NAD(P)-binding Rossmann-like Domain"/>
    <property type="match status" value="1"/>
</dbReference>
<name>G6ED65_9SPHN</name>
<accession>G6ED65</accession>
<dbReference type="EMBL" id="AGFM01000031">
    <property type="protein sequence ID" value="EHJ60777.1"/>
    <property type="molecule type" value="Genomic_DNA"/>
</dbReference>
<evidence type="ECO:0000256" key="3">
    <source>
        <dbReference type="ARBA" id="ARBA00022833"/>
    </source>
</evidence>
<reference evidence="8 9" key="1">
    <citation type="journal article" date="2012" name="J. Bacteriol.">
        <title>Genome sequence of benzo(a)pyrene-degrading bacterium Novosphingobium pentaromativorans US6-1.</title>
        <authorList>
            <person name="Luo Y.R."/>
            <person name="Kang S.G."/>
            <person name="Kim S.J."/>
            <person name="Kim M.R."/>
            <person name="Li N."/>
            <person name="Lee J.H."/>
            <person name="Kwon K.K."/>
        </authorList>
    </citation>
    <scope>NUCLEOTIDE SEQUENCE [LARGE SCALE GENOMIC DNA]</scope>
    <source>
        <strain evidence="8 9">US6-1</strain>
    </source>
</reference>
<protein>
    <submittedName>
        <fullName evidence="8">Alcohol dehydrogenase zinc-binding domain protein</fullName>
    </submittedName>
</protein>
<dbReference type="Proteomes" id="UP000004030">
    <property type="component" value="Unassembled WGS sequence"/>
</dbReference>
<evidence type="ECO:0000259" key="7">
    <source>
        <dbReference type="SMART" id="SM00829"/>
    </source>
</evidence>
<sequence length="370" mass="39237">MPAIAWREWMKAAVLREAGKPMTIENVQLDKPGPHEVLIRTAAAGLCHSDLSFVDGVYPTQMPIVLGHESAGIVEAVGSEVQTVKPGDHVVTCITAYCGHCNYCLGGRMSLCVSEDTVRSANEPSRISQNGNDLPQFLKLSSFAEQILTHEHAVVAIRRDMPLDRAAVIGCAVMTGFGAAVNTAGIRPGDTVAVIGCGGVGLPAINGAKIAGAGRIIAIDMSRGKEALARDFGATDFICAADGDPVEAVLELTGGGVRHALECVGRGATMSQSIMMVEPGGTATVVGAAPPSDMVNFPAFALLRERRLQGSYLGSNRFPIQIPQIIDLYMQGRLELDKMVTMRLALEEINKGFDAMRDGQVARAVIEFDH</sequence>
<dbReference type="AlphaFoldDB" id="G6ED65"/>
<dbReference type="FunFam" id="3.40.50.720:FF:000003">
    <property type="entry name" value="S-(hydroxymethyl)glutathione dehydrogenase"/>
    <property type="match status" value="1"/>
</dbReference>
<gene>
    <name evidence="8" type="ORF">NSU_2286</name>
</gene>
<dbReference type="InterPro" id="IPR013154">
    <property type="entry name" value="ADH-like_N"/>
</dbReference>
<dbReference type="SUPFAM" id="SSF51735">
    <property type="entry name" value="NAD(P)-binding Rossmann-fold domains"/>
    <property type="match status" value="1"/>
</dbReference>
<dbReference type="GO" id="GO:0051903">
    <property type="term" value="F:S-(hydroxymethyl)glutathione dehydrogenase [NAD(P)+] activity"/>
    <property type="evidence" value="ECO:0007669"/>
    <property type="project" value="TreeGrafter"/>
</dbReference>
<evidence type="ECO:0000256" key="6">
    <source>
        <dbReference type="RuleBase" id="RU361277"/>
    </source>
</evidence>
<dbReference type="PANTHER" id="PTHR43880">
    <property type="entry name" value="ALCOHOL DEHYDROGENASE"/>
    <property type="match status" value="1"/>
</dbReference>
<keyword evidence="2 6" id="KW-0479">Metal-binding</keyword>
<dbReference type="PANTHER" id="PTHR43880:SF12">
    <property type="entry name" value="ALCOHOL DEHYDROGENASE CLASS-3"/>
    <property type="match status" value="1"/>
</dbReference>
<keyword evidence="4" id="KW-0560">Oxidoreductase</keyword>
<keyword evidence="5" id="KW-0520">NAD</keyword>
<evidence type="ECO:0000256" key="2">
    <source>
        <dbReference type="ARBA" id="ARBA00022723"/>
    </source>
</evidence>
<evidence type="ECO:0000256" key="4">
    <source>
        <dbReference type="ARBA" id="ARBA00023002"/>
    </source>
</evidence>
<dbReference type="InterPro" id="IPR013149">
    <property type="entry name" value="ADH-like_C"/>
</dbReference>
<proteinExistence type="inferred from homology"/>
<dbReference type="Gene3D" id="3.90.180.10">
    <property type="entry name" value="Medium-chain alcohol dehydrogenases, catalytic domain"/>
    <property type="match status" value="1"/>
</dbReference>
<dbReference type="STRING" id="1088721.JI59_08665"/>
<evidence type="ECO:0000313" key="9">
    <source>
        <dbReference type="Proteomes" id="UP000004030"/>
    </source>
</evidence>
<dbReference type="SMART" id="SM00829">
    <property type="entry name" value="PKS_ER"/>
    <property type="match status" value="1"/>
</dbReference>
<dbReference type="PATRIC" id="fig|1088721.3.peg.2264"/>
<feature type="domain" description="Enoyl reductase (ER)" evidence="7">
    <location>
        <begin position="22"/>
        <end position="366"/>
    </location>
</feature>
<dbReference type="CDD" id="cd08279">
    <property type="entry name" value="Zn_ADH_class_III"/>
    <property type="match status" value="1"/>
</dbReference>
<dbReference type="InterPro" id="IPR020843">
    <property type="entry name" value="ER"/>
</dbReference>
<dbReference type="Pfam" id="PF00107">
    <property type="entry name" value="ADH_zinc_N"/>
    <property type="match status" value="1"/>
</dbReference>
<evidence type="ECO:0000313" key="8">
    <source>
        <dbReference type="EMBL" id="EHJ60777.1"/>
    </source>
</evidence>
<dbReference type="GO" id="GO:0008270">
    <property type="term" value="F:zinc ion binding"/>
    <property type="evidence" value="ECO:0007669"/>
    <property type="project" value="InterPro"/>
</dbReference>
<comment type="similarity">
    <text evidence="6">Belongs to the zinc-containing alcohol dehydrogenase family.</text>
</comment>
<keyword evidence="9" id="KW-1185">Reference proteome</keyword>
<evidence type="ECO:0000256" key="1">
    <source>
        <dbReference type="ARBA" id="ARBA00001947"/>
    </source>
</evidence>
<comment type="cofactor">
    <cofactor evidence="1 6">
        <name>Zn(2+)</name>
        <dbReference type="ChEBI" id="CHEBI:29105"/>
    </cofactor>
</comment>
<comment type="caution">
    <text evidence="8">The sequence shown here is derived from an EMBL/GenBank/DDBJ whole genome shotgun (WGS) entry which is preliminary data.</text>
</comment>
<dbReference type="GO" id="GO:0005829">
    <property type="term" value="C:cytosol"/>
    <property type="evidence" value="ECO:0007669"/>
    <property type="project" value="TreeGrafter"/>
</dbReference>
<dbReference type="SUPFAM" id="SSF50129">
    <property type="entry name" value="GroES-like"/>
    <property type="match status" value="2"/>
</dbReference>
<dbReference type="PROSITE" id="PS00059">
    <property type="entry name" value="ADH_ZINC"/>
    <property type="match status" value="1"/>
</dbReference>
<evidence type="ECO:0000256" key="5">
    <source>
        <dbReference type="ARBA" id="ARBA00023027"/>
    </source>
</evidence>
<keyword evidence="3 6" id="KW-0862">Zinc</keyword>
<organism evidence="8 9">
    <name type="scientific">Novosphingobium pentaromativorans US6-1</name>
    <dbReference type="NCBI Taxonomy" id="1088721"/>
    <lineage>
        <taxon>Bacteria</taxon>
        <taxon>Pseudomonadati</taxon>
        <taxon>Pseudomonadota</taxon>
        <taxon>Alphaproteobacteria</taxon>
        <taxon>Sphingomonadales</taxon>
        <taxon>Sphingomonadaceae</taxon>
        <taxon>Novosphingobium</taxon>
    </lineage>
</organism>
<dbReference type="InterPro" id="IPR002328">
    <property type="entry name" value="ADH_Zn_CS"/>
</dbReference>
<dbReference type="GO" id="GO:0046294">
    <property type="term" value="P:formaldehyde catabolic process"/>
    <property type="evidence" value="ECO:0007669"/>
    <property type="project" value="TreeGrafter"/>
</dbReference>